<evidence type="ECO:0000313" key="6">
    <source>
        <dbReference type="EnsemblPlants" id="Zm00001eb071640_P002"/>
    </source>
</evidence>
<keyword evidence="7" id="KW-1185">Reference proteome</keyword>
<feature type="domain" description="GH16" evidence="5">
    <location>
        <begin position="1"/>
        <end position="220"/>
    </location>
</feature>
<reference evidence="6" key="2">
    <citation type="submission" date="2019-07" db="EMBL/GenBank/DDBJ databases">
        <authorList>
            <person name="Seetharam A."/>
            <person name="Woodhouse M."/>
            <person name="Cannon E."/>
        </authorList>
    </citation>
    <scope>NUCLEOTIDE SEQUENCE [LARGE SCALE GENOMIC DNA]</scope>
    <source>
        <strain evidence="6">cv. B73</strain>
    </source>
</reference>
<dbReference type="Gene3D" id="2.60.120.200">
    <property type="match status" value="1"/>
</dbReference>
<evidence type="ECO:0000256" key="2">
    <source>
        <dbReference type="ARBA" id="ARBA00023295"/>
    </source>
</evidence>
<evidence type="ECO:0000259" key="5">
    <source>
        <dbReference type="PROSITE" id="PS51762"/>
    </source>
</evidence>
<dbReference type="PROSITE" id="PS01034">
    <property type="entry name" value="GH16_1"/>
    <property type="match status" value="1"/>
</dbReference>
<accession>A0A804MAU5</accession>
<name>A0A804MAU5_MAIZE</name>
<reference evidence="7" key="1">
    <citation type="submission" date="2015-12" db="EMBL/GenBank/DDBJ databases">
        <title>Update maize B73 reference genome by single molecule sequencing technologies.</title>
        <authorList>
            <consortium name="Maize Genome Sequencing Project"/>
            <person name="Ware D."/>
        </authorList>
    </citation>
    <scope>NUCLEOTIDE SEQUENCE [LARGE SCALE GENOMIC DNA]</scope>
    <source>
        <strain evidence="7">cv. B73</strain>
    </source>
</reference>
<dbReference type="InterPro" id="IPR008263">
    <property type="entry name" value="GH16_AS"/>
</dbReference>
<evidence type="ECO:0000313" key="7">
    <source>
        <dbReference type="Proteomes" id="UP000007305"/>
    </source>
</evidence>
<evidence type="ECO:0000256" key="1">
    <source>
        <dbReference type="ARBA" id="ARBA00022801"/>
    </source>
</evidence>
<feature type="active site" description="Proton donor" evidence="3">
    <location>
        <position position="115"/>
    </location>
</feature>
<dbReference type="EnsemblPlants" id="Zm00001eb071640_T002">
    <property type="protein sequence ID" value="Zm00001eb071640_P002"/>
    <property type="gene ID" value="Zm00001eb071640"/>
</dbReference>
<dbReference type="OrthoDB" id="4781at2759"/>
<feature type="active site" description="Nucleophile" evidence="3">
    <location>
        <position position="111"/>
    </location>
</feature>
<proteinExistence type="predicted"/>
<dbReference type="InterPro" id="IPR044791">
    <property type="entry name" value="Beta-glucanase/XTH"/>
</dbReference>
<organism evidence="6 7">
    <name type="scientific">Zea mays</name>
    <name type="common">Maize</name>
    <dbReference type="NCBI Taxonomy" id="4577"/>
    <lineage>
        <taxon>Eukaryota</taxon>
        <taxon>Viridiplantae</taxon>
        <taxon>Streptophyta</taxon>
        <taxon>Embryophyta</taxon>
        <taxon>Tracheophyta</taxon>
        <taxon>Spermatophyta</taxon>
        <taxon>Magnoliopsida</taxon>
        <taxon>Liliopsida</taxon>
        <taxon>Poales</taxon>
        <taxon>Poaceae</taxon>
        <taxon>PACMAD clade</taxon>
        <taxon>Panicoideae</taxon>
        <taxon>Andropogonodae</taxon>
        <taxon>Andropogoneae</taxon>
        <taxon>Tripsacinae</taxon>
        <taxon>Zea</taxon>
    </lineage>
</organism>
<keyword evidence="2" id="KW-0326">Glycosidase</keyword>
<dbReference type="GO" id="GO:0004553">
    <property type="term" value="F:hydrolase activity, hydrolyzing O-glycosyl compounds"/>
    <property type="evidence" value="ECO:0007669"/>
    <property type="project" value="InterPro"/>
</dbReference>
<keyword evidence="4" id="KW-0732">Signal</keyword>
<dbReference type="InterPro" id="IPR000757">
    <property type="entry name" value="Beta-glucanase-like"/>
</dbReference>
<protein>
    <recommendedName>
        <fullName evidence="5">GH16 domain-containing protein</fullName>
    </recommendedName>
</protein>
<dbReference type="PROSITE" id="PS51762">
    <property type="entry name" value="GH16_2"/>
    <property type="match status" value="1"/>
</dbReference>
<dbReference type="PRINTS" id="PR00737">
    <property type="entry name" value="GLHYDRLASE16"/>
</dbReference>
<gene>
    <name evidence="6" type="primary">LOC103645977</name>
</gene>
<feature type="chain" id="PRO_5032797362" description="GH16 domain-containing protein" evidence="4">
    <location>
        <begin position="32"/>
        <end position="316"/>
    </location>
</feature>
<dbReference type="PANTHER" id="PTHR31062">
    <property type="entry name" value="XYLOGLUCAN ENDOTRANSGLUCOSYLASE/HYDROLASE PROTEIN 8-RELATED"/>
    <property type="match status" value="1"/>
</dbReference>
<dbReference type="Pfam" id="PF00722">
    <property type="entry name" value="Glyco_hydro_16"/>
    <property type="match status" value="1"/>
</dbReference>
<sequence length="316" mass="34901">MAALLCSPNKLRRSVLLVGVALMLGMHLSAATMDKDIELIWGASHTYFFMDGETESLALSLDDQQGSCFRSKDMYLYGTISMEIKLVDGNSAGVVATAYTISEGPWSYHDEIDLEFLGNETGQPITLHTNIFVNGVGGREQQFYLPFDPAADYHTYTIEWNPKYILDLQDQSGREGDPRVQELRGVRRGVPDVAAAAGVRQPVGRGRVGDAGRARQDRLVGGALRRLLPELHLRLVPAVARRVVVRRRAQGLGALRPGPADAGRPAGGERPVHGLRLLLRPQEVQRVRVPHRMLAATTGDMMDRSIDRARARLLCW</sequence>
<feature type="signal peptide" evidence="4">
    <location>
        <begin position="1"/>
        <end position="31"/>
    </location>
</feature>
<dbReference type="Proteomes" id="UP000007305">
    <property type="component" value="Chromosome 2"/>
</dbReference>
<dbReference type="GO" id="GO:0005975">
    <property type="term" value="P:carbohydrate metabolic process"/>
    <property type="evidence" value="ECO:0007669"/>
    <property type="project" value="InterPro"/>
</dbReference>
<evidence type="ECO:0000256" key="4">
    <source>
        <dbReference type="SAM" id="SignalP"/>
    </source>
</evidence>
<evidence type="ECO:0000256" key="3">
    <source>
        <dbReference type="PIRSR" id="PIRSR608264-1"/>
    </source>
</evidence>
<dbReference type="InterPro" id="IPR013320">
    <property type="entry name" value="ConA-like_dom_sf"/>
</dbReference>
<dbReference type="AlphaFoldDB" id="A0A804MAU5"/>
<dbReference type="Gramene" id="Zm00001eb071640_T002">
    <property type="protein sequence ID" value="Zm00001eb071640_P002"/>
    <property type="gene ID" value="Zm00001eb071640"/>
</dbReference>
<reference evidence="6" key="3">
    <citation type="submission" date="2021-05" db="UniProtKB">
        <authorList>
            <consortium name="EnsemblPlants"/>
        </authorList>
    </citation>
    <scope>IDENTIFICATION</scope>
    <source>
        <strain evidence="6">cv. B73</strain>
    </source>
</reference>
<dbReference type="SUPFAM" id="SSF49899">
    <property type="entry name" value="Concanavalin A-like lectins/glucanases"/>
    <property type="match status" value="1"/>
</dbReference>
<dbReference type="InterPro" id="IPR008264">
    <property type="entry name" value="Beta_glucanase"/>
</dbReference>
<keyword evidence="1" id="KW-0378">Hydrolase</keyword>